<evidence type="ECO:0000256" key="1">
    <source>
        <dbReference type="ARBA" id="ARBA00004141"/>
    </source>
</evidence>
<proteinExistence type="inferred from homology"/>
<feature type="transmembrane region" description="Helical" evidence="5">
    <location>
        <begin position="172"/>
        <end position="193"/>
    </location>
</feature>
<evidence type="ECO:0000313" key="8">
    <source>
        <dbReference type="Proteomes" id="UP000183832"/>
    </source>
</evidence>
<feature type="transmembrane region" description="Helical" evidence="5">
    <location>
        <begin position="144"/>
        <end position="166"/>
    </location>
</feature>
<dbReference type="STRING" id="568069.A0A1J1I5E5"/>
<gene>
    <name evidence="7" type="primary">similar to Protein lifeguard 3</name>
    <name evidence="7" type="ORF">CLUMA_CG008736</name>
</gene>
<reference evidence="7 8" key="1">
    <citation type="submission" date="2015-04" db="EMBL/GenBank/DDBJ databases">
        <authorList>
            <person name="Syromyatnikov M.Y."/>
            <person name="Popov V.N."/>
        </authorList>
    </citation>
    <scope>NUCLEOTIDE SEQUENCE [LARGE SCALE GENOMIC DNA]</scope>
</reference>
<sequence length="229" mass="26175">MQYQHSGNYQNQQGQHQFYNGQGQGYPNNHPQQPAYYPNQPQQPQQIFHVQQQQQQPTYPSPPGLVAKGFEFNDQSVRKGFVKKVFSIVTIQLLVTFGIVCWFVYHEPTNIWAQEAFIFWIILLVALVVVTIILGCFIEFRRNFPMNIICLSIYTILMGLLLGVTAAFYESFAVMLAIGITIAVTIALTIFAFPCHFHVPLCDHCPQILRHLMVVPIRPGLAYRCLSLI</sequence>
<feature type="region of interest" description="Disordered" evidence="6">
    <location>
        <begin position="1"/>
        <end position="40"/>
    </location>
</feature>
<keyword evidence="8" id="KW-1185">Reference proteome</keyword>
<dbReference type="PANTHER" id="PTHR23291:SF47">
    <property type="entry name" value="TRANSMEMBRANE BAX INHIBITOR MOTIF CONTAINING 7"/>
    <property type="match status" value="1"/>
</dbReference>
<dbReference type="Pfam" id="PF01027">
    <property type="entry name" value="Bax1-I"/>
    <property type="match status" value="1"/>
</dbReference>
<dbReference type="AlphaFoldDB" id="A0A1J1I5E5"/>
<evidence type="ECO:0000256" key="6">
    <source>
        <dbReference type="SAM" id="MobiDB-lite"/>
    </source>
</evidence>
<evidence type="ECO:0000313" key="7">
    <source>
        <dbReference type="EMBL" id="CRK95403.1"/>
    </source>
</evidence>
<dbReference type="OrthoDB" id="7933078at2759"/>
<evidence type="ECO:0000256" key="4">
    <source>
        <dbReference type="ARBA" id="ARBA00023136"/>
    </source>
</evidence>
<dbReference type="InterPro" id="IPR006214">
    <property type="entry name" value="Bax_inhibitor_1-related"/>
</dbReference>
<keyword evidence="4 5" id="KW-0472">Membrane</keyword>
<keyword evidence="2 5" id="KW-0812">Transmembrane</keyword>
<comment type="subcellular location">
    <subcellularLocation>
        <location evidence="1">Membrane</location>
        <topology evidence="1">Multi-pass membrane protein</topology>
    </subcellularLocation>
</comment>
<feature type="transmembrane region" description="Helical" evidence="5">
    <location>
        <begin position="85"/>
        <end position="105"/>
    </location>
</feature>
<evidence type="ECO:0000256" key="5">
    <source>
        <dbReference type="RuleBase" id="RU004379"/>
    </source>
</evidence>
<name>A0A1J1I5E5_9DIPT</name>
<protein>
    <submittedName>
        <fullName evidence="7">CLUMA_CG008736, isoform A</fullName>
    </submittedName>
</protein>
<comment type="caution">
    <text evidence="5">Lacks conserved residue(s) required for the propagation of feature annotation.</text>
</comment>
<evidence type="ECO:0000256" key="3">
    <source>
        <dbReference type="ARBA" id="ARBA00022989"/>
    </source>
</evidence>
<feature type="compositionally biased region" description="Low complexity" evidence="6">
    <location>
        <begin position="31"/>
        <end position="40"/>
    </location>
</feature>
<feature type="compositionally biased region" description="Polar residues" evidence="6">
    <location>
        <begin position="1"/>
        <end position="30"/>
    </location>
</feature>
<evidence type="ECO:0000256" key="2">
    <source>
        <dbReference type="ARBA" id="ARBA00022692"/>
    </source>
</evidence>
<dbReference type="EMBL" id="CVRI01000041">
    <property type="protein sequence ID" value="CRK95403.1"/>
    <property type="molecule type" value="Genomic_DNA"/>
</dbReference>
<dbReference type="GO" id="GO:0016020">
    <property type="term" value="C:membrane"/>
    <property type="evidence" value="ECO:0007669"/>
    <property type="project" value="UniProtKB-SubCell"/>
</dbReference>
<feature type="transmembrane region" description="Helical" evidence="5">
    <location>
        <begin position="117"/>
        <end position="137"/>
    </location>
</feature>
<dbReference type="Proteomes" id="UP000183832">
    <property type="component" value="Unassembled WGS sequence"/>
</dbReference>
<organism evidence="7 8">
    <name type="scientific">Clunio marinus</name>
    <dbReference type="NCBI Taxonomy" id="568069"/>
    <lineage>
        <taxon>Eukaryota</taxon>
        <taxon>Metazoa</taxon>
        <taxon>Ecdysozoa</taxon>
        <taxon>Arthropoda</taxon>
        <taxon>Hexapoda</taxon>
        <taxon>Insecta</taxon>
        <taxon>Pterygota</taxon>
        <taxon>Neoptera</taxon>
        <taxon>Endopterygota</taxon>
        <taxon>Diptera</taxon>
        <taxon>Nematocera</taxon>
        <taxon>Chironomoidea</taxon>
        <taxon>Chironomidae</taxon>
        <taxon>Clunio</taxon>
    </lineage>
</organism>
<accession>A0A1J1I5E5</accession>
<keyword evidence="3 5" id="KW-1133">Transmembrane helix</keyword>
<dbReference type="PANTHER" id="PTHR23291">
    <property type="entry name" value="BAX INHIBITOR-RELATED"/>
    <property type="match status" value="1"/>
</dbReference>
<comment type="similarity">
    <text evidence="5">Belongs to the BI1 family.</text>
</comment>